<dbReference type="InterPro" id="IPR018114">
    <property type="entry name" value="TRYPSIN_HIS"/>
</dbReference>
<dbReference type="PANTHER" id="PTHR24252">
    <property type="entry name" value="ACROSIN-RELATED"/>
    <property type="match status" value="1"/>
</dbReference>
<evidence type="ECO:0000259" key="5">
    <source>
        <dbReference type="PROSITE" id="PS50240"/>
    </source>
</evidence>
<evidence type="ECO:0000256" key="4">
    <source>
        <dbReference type="ARBA" id="ARBA00023157"/>
    </source>
</evidence>
<accession>A0AAY5EW02</accession>
<dbReference type="PROSITE" id="PS50240">
    <property type="entry name" value="TRYPSIN_DOM"/>
    <property type="match status" value="1"/>
</dbReference>
<keyword evidence="1" id="KW-0645">Protease</keyword>
<evidence type="ECO:0000313" key="7">
    <source>
        <dbReference type="Proteomes" id="UP000314983"/>
    </source>
</evidence>
<keyword evidence="4" id="KW-1015">Disulfide bond</keyword>
<evidence type="ECO:0000256" key="1">
    <source>
        <dbReference type="ARBA" id="ARBA00022670"/>
    </source>
</evidence>
<dbReference type="GeneTree" id="ENSGT00940000155418"/>
<evidence type="ECO:0000256" key="2">
    <source>
        <dbReference type="ARBA" id="ARBA00022801"/>
    </source>
</evidence>
<organism evidence="6 7">
    <name type="scientific">Electrophorus electricus</name>
    <name type="common">Electric eel</name>
    <name type="synonym">Gymnotus electricus</name>
    <dbReference type="NCBI Taxonomy" id="8005"/>
    <lineage>
        <taxon>Eukaryota</taxon>
        <taxon>Metazoa</taxon>
        <taxon>Chordata</taxon>
        <taxon>Craniata</taxon>
        <taxon>Vertebrata</taxon>
        <taxon>Euteleostomi</taxon>
        <taxon>Actinopterygii</taxon>
        <taxon>Neopterygii</taxon>
        <taxon>Teleostei</taxon>
        <taxon>Ostariophysi</taxon>
        <taxon>Gymnotiformes</taxon>
        <taxon>Gymnotoidei</taxon>
        <taxon>Gymnotidae</taxon>
        <taxon>Electrophorus</taxon>
    </lineage>
</organism>
<dbReference type="PROSITE" id="PS00134">
    <property type="entry name" value="TRYPSIN_HIS"/>
    <property type="match status" value="1"/>
</dbReference>
<evidence type="ECO:0000256" key="3">
    <source>
        <dbReference type="ARBA" id="ARBA00022825"/>
    </source>
</evidence>
<dbReference type="Gene3D" id="2.40.10.10">
    <property type="entry name" value="Trypsin-like serine proteases"/>
    <property type="match status" value="2"/>
</dbReference>
<keyword evidence="2" id="KW-0378">Hydrolase</keyword>
<dbReference type="Proteomes" id="UP000314983">
    <property type="component" value="Chromosome 15"/>
</dbReference>
<keyword evidence="3" id="KW-0720">Serine protease</keyword>
<dbReference type="Pfam" id="PF00089">
    <property type="entry name" value="Trypsin"/>
    <property type="match status" value="1"/>
</dbReference>
<dbReference type="GO" id="GO:0004252">
    <property type="term" value="F:serine-type endopeptidase activity"/>
    <property type="evidence" value="ECO:0007669"/>
    <property type="project" value="InterPro"/>
</dbReference>
<protein>
    <recommendedName>
        <fullName evidence="5">Peptidase S1 domain-containing protein</fullName>
    </recommendedName>
</protein>
<feature type="domain" description="Peptidase S1" evidence="5">
    <location>
        <begin position="28"/>
        <end position="99"/>
    </location>
</feature>
<keyword evidence="7" id="KW-1185">Reference proteome</keyword>
<reference evidence="6 7" key="1">
    <citation type="submission" date="2020-05" db="EMBL/GenBank/DDBJ databases">
        <title>Electrophorus electricus (electric eel) genome, fEleEle1, primary haplotype.</title>
        <authorList>
            <person name="Myers G."/>
            <person name="Meyer A."/>
            <person name="Fedrigo O."/>
            <person name="Formenti G."/>
            <person name="Rhie A."/>
            <person name="Tracey A."/>
            <person name="Sims Y."/>
            <person name="Jarvis E.D."/>
        </authorList>
    </citation>
    <scope>NUCLEOTIDE SEQUENCE [LARGE SCALE GENOMIC DNA]</scope>
</reference>
<dbReference type="PANTHER" id="PTHR24252:SF17">
    <property type="entry name" value="SUPPRESSOR OF TUMORIGENICITY 14 PROTEIN HOMOLOG-RELATED"/>
    <property type="match status" value="1"/>
</dbReference>
<name>A0AAY5EW02_ELEEL</name>
<evidence type="ECO:0000313" key="6">
    <source>
        <dbReference type="Ensembl" id="ENSEEEP00000060934.1"/>
    </source>
</evidence>
<dbReference type="AlphaFoldDB" id="A0AAY5EW02"/>
<dbReference type="SUPFAM" id="SSF50494">
    <property type="entry name" value="Trypsin-like serine proteases"/>
    <property type="match status" value="1"/>
</dbReference>
<dbReference type="InterPro" id="IPR043504">
    <property type="entry name" value="Peptidase_S1_PA_chymotrypsin"/>
</dbReference>
<dbReference type="InterPro" id="IPR009003">
    <property type="entry name" value="Peptidase_S1_PA"/>
</dbReference>
<dbReference type="GO" id="GO:0006508">
    <property type="term" value="P:proteolysis"/>
    <property type="evidence" value="ECO:0007669"/>
    <property type="project" value="UniProtKB-KW"/>
</dbReference>
<dbReference type="InterPro" id="IPR001254">
    <property type="entry name" value="Trypsin_dom"/>
</dbReference>
<reference evidence="6" key="2">
    <citation type="submission" date="2025-08" db="UniProtKB">
        <authorList>
            <consortium name="Ensembl"/>
        </authorList>
    </citation>
    <scope>IDENTIFICATION</scope>
</reference>
<sequence length="99" mass="10774">MRHRGCATLQSSLAVSDCGKRPYKHNRIVGGQNADVGEWPWQVSLHYQTSGHVCGASIISDKWLLSAAHCFVSSEPAPMLFGLSTDSFATQVLEKNDAL</sequence>
<proteinExistence type="predicted"/>
<reference evidence="6" key="3">
    <citation type="submission" date="2025-09" db="UniProtKB">
        <authorList>
            <consortium name="Ensembl"/>
        </authorList>
    </citation>
    <scope>IDENTIFICATION</scope>
</reference>
<dbReference type="Ensembl" id="ENSEEET00000053554.1">
    <property type="protein sequence ID" value="ENSEEEP00000060934.1"/>
    <property type="gene ID" value="ENSEEEG00000025688.1"/>
</dbReference>